<dbReference type="InterPro" id="IPR006689">
    <property type="entry name" value="Small_GTPase_ARF/SAR"/>
</dbReference>
<evidence type="ECO:0000256" key="5">
    <source>
        <dbReference type="PIRSR" id="PIRSR606689-2"/>
    </source>
</evidence>
<protein>
    <submittedName>
        <fullName evidence="7">Uncharacterized protein</fullName>
    </submittedName>
</protein>
<dbReference type="GO" id="GO:0046872">
    <property type="term" value="F:metal ion binding"/>
    <property type="evidence" value="ECO:0007669"/>
    <property type="project" value="UniProtKB-KW"/>
</dbReference>
<evidence type="ECO:0000256" key="3">
    <source>
        <dbReference type="ARBA" id="ARBA00023134"/>
    </source>
</evidence>
<dbReference type="GO" id="GO:0030010">
    <property type="term" value="P:establishment of cell polarity"/>
    <property type="evidence" value="ECO:0007669"/>
    <property type="project" value="UniProtKB-ARBA"/>
</dbReference>
<dbReference type="SMART" id="SM00178">
    <property type="entry name" value="SAR"/>
    <property type="match status" value="1"/>
</dbReference>
<gene>
    <name evidence="7" type="ORF">CBOVIS_LOCUS10857</name>
</gene>
<dbReference type="InterPro" id="IPR024156">
    <property type="entry name" value="Small_GTPase_ARF"/>
</dbReference>
<evidence type="ECO:0000256" key="6">
    <source>
        <dbReference type="RuleBase" id="RU003925"/>
    </source>
</evidence>
<sequence length="179" mass="20308">MGNFTSRLISYWFPNIECRTLMLGLDGAGKTTLLYKLKLNETVHTIPTIGFNVETVTFQKMTITVWDVGGQGTIRALWKYYFPNTTALVFVVDSHDSERFNEARDELHRVLQDFELAETHLLVFANKQDLPNAKSTAEVAEALDLTSLKNRQWFIVGTNAITGDGLFEGLMWLKNVMKA</sequence>
<comment type="caution">
    <text evidence="7">The sequence shown here is derived from an EMBL/GenBank/DDBJ whole genome shotgun (WGS) entry which is preliminary data.</text>
</comment>
<name>A0A8S1FBX0_9PELO</name>
<keyword evidence="5" id="KW-0479">Metal-binding</keyword>
<feature type="binding site" evidence="5">
    <location>
        <position position="31"/>
    </location>
    <ligand>
        <name>Mg(2+)</name>
        <dbReference type="ChEBI" id="CHEBI:18420"/>
    </ligand>
</feature>
<dbReference type="GO" id="GO:0005525">
    <property type="term" value="F:GTP binding"/>
    <property type="evidence" value="ECO:0007669"/>
    <property type="project" value="UniProtKB-KW"/>
</dbReference>
<feature type="binding site" evidence="4">
    <location>
        <begin position="126"/>
        <end position="129"/>
    </location>
    <ligand>
        <name>GTP</name>
        <dbReference type="ChEBI" id="CHEBI:37565"/>
    </ligand>
</feature>
<feature type="binding site" evidence="4">
    <location>
        <position position="70"/>
    </location>
    <ligand>
        <name>GTP</name>
        <dbReference type="ChEBI" id="CHEBI:37565"/>
    </ligand>
</feature>
<comment type="similarity">
    <text evidence="1 6">Belongs to the small GTPase superfamily. Arf family.</text>
</comment>
<dbReference type="PANTHER" id="PTHR11711">
    <property type="entry name" value="ADP RIBOSYLATION FACTOR-RELATED"/>
    <property type="match status" value="1"/>
</dbReference>
<dbReference type="CDD" id="cd00878">
    <property type="entry name" value="Arf_Arl"/>
    <property type="match status" value="1"/>
</dbReference>
<evidence type="ECO:0000256" key="2">
    <source>
        <dbReference type="ARBA" id="ARBA00022741"/>
    </source>
</evidence>
<dbReference type="SMART" id="SM00177">
    <property type="entry name" value="ARF"/>
    <property type="match status" value="1"/>
</dbReference>
<evidence type="ECO:0000256" key="1">
    <source>
        <dbReference type="ARBA" id="ARBA00010290"/>
    </source>
</evidence>
<dbReference type="Proteomes" id="UP000494206">
    <property type="component" value="Unassembled WGS sequence"/>
</dbReference>
<keyword evidence="3 4" id="KW-0342">GTP-binding</keyword>
<keyword evidence="2 4" id="KW-0547">Nucleotide-binding</keyword>
<dbReference type="EMBL" id="CADEPM010000008">
    <property type="protein sequence ID" value="CAB3409170.1"/>
    <property type="molecule type" value="Genomic_DNA"/>
</dbReference>
<dbReference type="PROSITE" id="PS51417">
    <property type="entry name" value="ARF"/>
    <property type="match status" value="1"/>
</dbReference>
<dbReference type="NCBIfam" id="TIGR00231">
    <property type="entry name" value="small_GTP"/>
    <property type="match status" value="1"/>
</dbReference>
<reference evidence="7 8" key="1">
    <citation type="submission" date="2020-04" db="EMBL/GenBank/DDBJ databases">
        <authorList>
            <person name="Laetsch R D."/>
            <person name="Stevens L."/>
            <person name="Kumar S."/>
            <person name="Blaxter L. M."/>
        </authorList>
    </citation>
    <scope>NUCLEOTIDE SEQUENCE [LARGE SCALE GENOMIC DNA]</scope>
</reference>
<proteinExistence type="inferred from homology"/>
<evidence type="ECO:0000313" key="7">
    <source>
        <dbReference type="EMBL" id="CAB3409170.1"/>
    </source>
</evidence>
<evidence type="ECO:0000256" key="4">
    <source>
        <dbReference type="PIRSR" id="PIRSR606689-1"/>
    </source>
</evidence>
<evidence type="ECO:0000313" key="8">
    <source>
        <dbReference type="Proteomes" id="UP000494206"/>
    </source>
</evidence>
<dbReference type="OrthoDB" id="2011769at2759"/>
<dbReference type="AlphaFoldDB" id="A0A8S1FBX0"/>
<dbReference type="FunFam" id="3.40.50.300:FF:000412">
    <property type="entry name" value="ADP-ribosylation factor 1"/>
    <property type="match status" value="1"/>
</dbReference>
<feature type="binding site" evidence="5">
    <location>
        <position position="48"/>
    </location>
    <ligand>
        <name>Mg(2+)</name>
        <dbReference type="ChEBI" id="CHEBI:18420"/>
    </ligand>
</feature>
<dbReference type="InterPro" id="IPR005225">
    <property type="entry name" value="Small_GTP-bd"/>
</dbReference>
<keyword evidence="5" id="KW-0460">Magnesium</keyword>
<dbReference type="GO" id="GO:0003924">
    <property type="term" value="F:GTPase activity"/>
    <property type="evidence" value="ECO:0007669"/>
    <property type="project" value="InterPro"/>
</dbReference>
<dbReference type="PRINTS" id="PR00328">
    <property type="entry name" value="SAR1GTPBP"/>
</dbReference>
<feature type="binding site" evidence="4">
    <location>
        <begin position="24"/>
        <end position="31"/>
    </location>
    <ligand>
        <name>GTP</name>
        <dbReference type="ChEBI" id="CHEBI:37565"/>
    </ligand>
</feature>
<dbReference type="Gene3D" id="3.40.50.300">
    <property type="entry name" value="P-loop containing nucleotide triphosphate hydrolases"/>
    <property type="match status" value="1"/>
</dbReference>
<keyword evidence="8" id="KW-1185">Reference proteome</keyword>
<dbReference type="InterPro" id="IPR027417">
    <property type="entry name" value="P-loop_NTPase"/>
</dbReference>
<accession>A0A8S1FBX0</accession>
<dbReference type="SUPFAM" id="SSF52540">
    <property type="entry name" value="P-loop containing nucleoside triphosphate hydrolases"/>
    <property type="match status" value="1"/>
</dbReference>
<dbReference type="Pfam" id="PF00025">
    <property type="entry name" value="Arf"/>
    <property type="match status" value="1"/>
</dbReference>
<organism evidence="7 8">
    <name type="scientific">Caenorhabditis bovis</name>
    <dbReference type="NCBI Taxonomy" id="2654633"/>
    <lineage>
        <taxon>Eukaryota</taxon>
        <taxon>Metazoa</taxon>
        <taxon>Ecdysozoa</taxon>
        <taxon>Nematoda</taxon>
        <taxon>Chromadorea</taxon>
        <taxon>Rhabditida</taxon>
        <taxon>Rhabditina</taxon>
        <taxon>Rhabditomorpha</taxon>
        <taxon>Rhabditoidea</taxon>
        <taxon>Rhabditidae</taxon>
        <taxon>Peloderinae</taxon>
        <taxon>Caenorhabditis</taxon>
    </lineage>
</organism>